<gene>
    <name evidence="2" type="primary">LOC142169051</name>
</gene>
<dbReference type="Proteomes" id="UP000790787">
    <property type="component" value="Chromosome 14"/>
</dbReference>
<evidence type="ECO:0000313" key="1">
    <source>
        <dbReference type="Proteomes" id="UP000790787"/>
    </source>
</evidence>
<protein>
    <submittedName>
        <fullName evidence="2">Mitochondrial protein AtMg00860</fullName>
    </submittedName>
</protein>
<dbReference type="RefSeq" id="XP_075086348.1">
    <property type="nucleotide sequence ID" value="XM_075230247.1"/>
</dbReference>
<evidence type="ECO:0000313" key="2">
    <source>
        <dbReference type="RefSeq" id="XP_075086348.1"/>
    </source>
</evidence>
<sequence length="151" mass="17632">MAIQGDVIRINKCSYHFSIINASSVWTLSEKFILVFFDDIFVYNISLEEHLGHLQVVLELLRSHQLFAKRTKFDLSQSQIKYLRHIISGDRVSTDPNKITAMVNWPQQFNNKELRGFLGLTVYYRRFIKEYAVLSKSLTILLKKGAFQLSE</sequence>
<reference evidence="2" key="2">
    <citation type="submission" date="2025-08" db="UniProtKB">
        <authorList>
            <consortium name="RefSeq"/>
        </authorList>
    </citation>
    <scope>IDENTIFICATION</scope>
    <source>
        <tissue evidence="2">Leaf</tissue>
    </source>
</reference>
<name>A0AC58SN06_TOBAC</name>
<proteinExistence type="predicted"/>
<reference evidence="1" key="1">
    <citation type="journal article" date="2014" name="Nat. Commun.">
        <title>The tobacco genome sequence and its comparison with those of tomato and potato.</title>
        <authorList>
            <person name="Sierro N."/>
            <person name="Battey J.N."/>
            <person name="Ouadi S."/>
            <person name="Bakaher N."/>
            <person name="Bovet L."/>
            <person name="Willig A."/>
            <person name="Goepfert S."/>
            <person name="Peitsch M.C."/>
            <person name="Ivanov N.V."/>
        </authorList>
    </citation>
    <scope>NUCLEOTIDE SEQUENCE [LARGE SCALE GENOMIC DNA]</scope>
</reference>
<accession>A0AC58SN06</accession>
<keyword evidence="1" id="KW-1185">Reference proteome</keyword>
<organism evidence="1 2">
    <name type="scientific">Nicotiana tabacum</name>
    <name type="common">Common tobacco</name>
    <dbReference type="NCBI Taxonomy" id="4097"/>
    <lineage>
        <taxon>Eukaryota</taxon>
        <taxon>Viridiplantae</taxon>
        <taxon>Streptophyta</taxon>
        <taxon>Embryophyta</taxon>
        <taxon>Tracheophyta</taxon>
        <taxon>Spermatophyta</taxon>
        <taxon>Magnoliopsida</taxon>
        <taxon>eudicotyledons</taxon>
        <taxon>Gunneridae</taxon>
        <taxon>Pentapetalae</taxon>
        <taxon>asterids</taxon>
        <taxon>lamiids</taxon>
        <taxon>Solanales</taxon>
        <taxon>Solanaceae</taxon>
        <taxon>Nicotianoideae</taxon>
        <taxon>Nicotianeae</taxon>
        <taxon>Nicotiana</taxon>
    </lineage>
</organism>